<evidence type="ECO:0000313" key="3">
    <source>
        <dbReference type="EMBL" id="PTL60023.1"/>
    </source>
</evidence>
<proteinExistence type="inferred from homology"/>
<gene>
    <name evidence="3" type="ORF">C7Y72_10380</name>
</gene>
<dbReference type="SUPFAM" id="SSF55781">
    <property type="entry name" value="GAF domain-like"/>
    <property type="match status" value="1"/>
</dbReference>
<reference evidence="3 4" key="1">
    <citation type="submission" date="2018-03" db="EMBL/GenBank/DDBJ databases">
        <title>Aquarubrobacter algicola gen. nov., sp. nov., a novel actinobacterium isolated from shallow eutrophic lake during the end of cyanobacterial harmful algal blooms.</title>
        <authorList>
            <person name="Chun S.J."/>
        </authorList>
    </citation>
    <scope>NUCLEOTIDE SEQUENCE [LARGE SCALE GENOMIC DNA]</scope>
    <source>
        <strain evidence="3 4">Seoho-28</strain>
    </source>
</reference>
<protein>
    <submittedName>
        <fullName evidence="3">CdaR family transcriptional regulator</fullName>
    </submittedName>
</protein>
<name>A0A2T4ULA5_9ACTN</name>
<feature type="domain" description="GAF" evidence="2">
    <location>
        <begin position="50"/>
        <end position="200"/>
    </location>
</feature>
<dbReference type="AlphaFoldDB" id="A0A2T4ULA5"/>
<dbReference type="Proteomes" id="UP000240739">
    <property type="component" value="Unassembled WGS sequence"/>
</dbReference>
<evidence type="ECO:0000313" key="4">
    <source>
        <dbReference type="Proteomes" id="UP000240739"/>
    </source>
</evidence>
<dbReference type="SMART" id="SM00065">
    <property type="entry name" value="GAF"/>
    <property type="match status" value="1"/>
</dbReference>
<dbReference type="EMBL" id="PYYB01000001">
    <property type="protein sequence ID" value="PTL60023.1"/>
    <property type="molecule type" value="Genomic_DNA"/>
</dbReference>
<dbReference type="Gene3D" id="3.30.450.40">
    <property type="match status" value="1"/>
</dbReference>
<dbReference type="Pfam" id="PF01590">
    <property type="entry name" value="GAF"/>
    <property type="match status" value="1"/>
</dbReference>
<comment type="similarity">
    <text evidence="1">Belongs to the CdaR family.</text>
</comment>
<evidence type="ECO:0000259" key="2">
    <source>
        <dbReference type="SMART" id="SM00065"/>
    </source>
</evidence>
<keyword evidence="4" id="KW-1185">Reference proteome</keyword>
<dbReference type="InterPro" id="IPR041522">
    <property type="entry name" value="CdaR_GGDEF"/>
</dbReference>
<dbReference type="PANTHER" id="PTHR33744">
    <property type="entry name" value="CARBOHYDRATE DIACID REGULATOR"/>
    <property type="match status" value="1"/>
</dbReference>
<dbReference type="InterPro" id="IPR003018">
    <property type="entry name" value="GAF"/>
</dbReference>
<dbReference type="Pfam" id="PF13556">
    <property type="entry name" value="HTH_30"/>
    <property type="match status" value="1"/>
</dbReference>
<dbReference type="InterPro" id="IPR051448">
    <property type="entry name" value="CdaR-like_regulators"/>
</dbReference>
<sequence length="638" mass="67966">MGHDGGTTGAVPAEPLLDLGDMGSDVDSRAYREAIRAFADVATALLETRDRDDLLRLIGRKLCELVGAPRCSVYLRDDASGLYRGQVGYADHDIDAMVKKLTCGTDADGFTREIVETQAPVLVENAATDPRPVRSTMRAWHVVTMLGVPMVLQGEVIGIVFLDGEDQAMTFTALDRALASAFAELAAVVLAQEKLNADLRSTLDTVARQNQVLRRVSAVDDKLTGLVLDGRNLREIAQAVTDLTHKPCSIHDAQNRRLACASPETPEGGTPVRPRLLDPDMVQVPEIADALAALSSKKAAVVGPFPSAGLPNRFLVAPVTVRDDQWATLVLMEHGARLSGFDMIMSRRTATVIALEMSAERRAANAEWNARASLAGELIRGNADTTQIEHRAQFVGMDLDQPHVLCLVSSRSGDAASLPDVRAVGDAFRDAAPHHGVIATGVAEGIVVIVEAPADGPTLAGVAAVKEVAAAALTALDPDGRLIAGMSTVCRRPTDYVRAYTQALQVVRCLDTFHRAGSVDLLAADDLGAGRMFLANADADEAERFVEETLGGLLDDSVAGDLLLTLCSFFEHGRSIRWSAADLGVHENTIRYRLARIEELTGLAIATGSDAQLSAQLALLVLRLQGRLPAPKAAPATE</sequence>
<accession>A0A2T4ULA5</accession>
<dbReference type="InterPro" id="IPR025736">
    <property type="entry name" value="PucR_C-HTH_dom"/>
</dbReference>
<dbReference type="Gene3D" id="1.10.10.2840">
    <property type="entry name" value="PucR C-terminal helix-turn-helix domain"/>
    <property type="match status" value="1"/>
</dbReference>
<comment type="caution">
    <text evidence="3">The sequence shown here is derived from an EMBL/GenBank/DDBJ whole genome shotgun (WGS) entry which is preliminary data.</text>
</comment>
<dbReference type="InterPro" id="IPR029016">
    <property type="entry name" value="GAF-like_dom_sf"/>
</dbReference>
<dbReference type="InterPro" id="IPR042070">
    <property type="entry name" value="PucR_C-HTH_sf"/>
</dbReference>
<dbReference type="Pfam" id="PF17853">
    <property type="entry name" value="GGDEF_2"/>
    <property type="match status" value="1"/>
</dbReference>
<organism evidence="3 4">
    <name type="scientific">Paraconexibacter algicola</name>
    <dbReference type="NCBI Taxonomy" id="2133960"/>
    <lineage>
        <taxon>Bacteria</taxon>
        <taxon>Bacillati</taxon>
        <taxon>Actinomycetota</taxon>
        <taxon>Thermoleophilia</taxon>
        <taxon>Solirubrobacterales</taxon>
        <taxon>Paraconexibacteraceae</taxon>
        <taxon>Paraconexibacter</taxon>
    </lineage>
</organism>
<dbReference type="PANTHER" id="PTHR33744:SF7">
    <property type="entry name" value="PUCR FAMILY TRANSCRIPTIONAL REGULATOR"/>
    <property type="match status" value="1"/>
</dbReference>
<evidence type="ECO:0000256" key="1">
    <source>
        <dbReference type="ARBA" id="ARBA00006754"/>
    </source>
</evidence>